<evidence type="ECO:0000256" key="8">
    <source>
        <dbReference type="ARBA" id="ARBA00023136"/>
    </source>
</evidence>
<dbReference type="GeneID" id="20325066"/>
<keyword evidence="7" id="KW-0406">Ion transport</keyword>
<evidence type="ECO:0000259" key="12">
    <source>
        <dbReference type="Pfam" id="PF00520"/>
    </source>
</evidence>
<dbReference type="InterPro" id="IPR005821">
    <property type="entry name" value="Ion_trans_dom"/>
</dbReference>
<dbReference type="CTD" id="20325066"/>
<keyword evidence="2" id="KW-0813">Transport</keyword>
<keyword evidence="3 11" id="KW-0812">Transmembrane</keyword>
<keyword evidence="9" id="KW-0325">Glycoprotein</keyword>
<sequence>MVRRSKIARWLEFESIDRKVRGSNPISVSRLPLSRLGQPSPRAFFWLHVTMGVLQRLGQLFAYHFSTSRRIECTAKSFGTQNSPRGRSDFGSHVYLLVQLTAAAAAVVYDASLVPDNSDNSHLISMPKHRLPIRVLFSVPPSEWRKPRSGQRLSWHKGVKEITRVCVLLVSYQSIGIFVIMFLQVSTTIMKSASVLSILFFAFAVTFHKLLTLPEEQEFDESPQFLKNRLAYCFLGFEHLNHSTTNRPDVDLSMKVYANMGLALFQTLMMMVGEYEHTEVITKPYLDTQASTIYIPELTFPFFALFVFLVPISLMNLMIGLAVGDIDKVRRSATQQLIAQQVYWLETLEARCPMWLYRRIYVPFWIRRPAATIKKRFRLNVYYQVRERWLKWLEREFTDRKVSGSNPTSAS</sequence>
<evidence type="ECO:0000256" key="5">
    <source>
        <dbReference type="ARBA" id="ARBA00022989"/>
    </source>
</evidence>
<accession>A0A074ZBH7</accession>
<dbReference type="Proteomes" id="UP000054324">
    <property type="component" value="Unassembled WGS sequence"/>
</dbReference>
<dbReference type="AlphaFoldDB" id="A0A074ZBH7"/>
<keyword evidence="6" id="KW-0040">ANK repeat</keyword>
<evidence type="ECO:0000256" key="6">
    <source>
        <dbReference type="ARBA" id="ARBA00023043"/>
    </source>
</evidence>
<dbReference type="InterPro" id="IPR052076">
    <property type="entry name" value="TRP_cation_channel"/>
</dbReference>
<dbReference type="PANTHER" id="PTHR47143:SF1">
    <property type="entry name" value="ION_TRANS DOMAIN-CONTAINING PROTEIN"/>
    <property type="match status" value="1"/>
</dbReference>
<evidence type="ECO:0000256" key="2">
    <source>
        <dbReference type="ARBA" id="ARBA00022448"/>
    </source>
</evidence>
<dbReference type="STRING" id="6198.A0A074ZBH7"/>
<evidence type="ECO:0000313" key="13">
    <source>
        <dbReference type="EMBL" id="KER20575.1"/>
    </source>
</evidence>
<dbReference type="OrthoDB" id="1661883at2759"/>
<evidence type="ECO:0000256" key="7">
    <source>
        <dbReference type="ARBA" id="ARBA00023065"/>
    </source>
</evidence>
<keyword evidence="5 11" id="KW-1133">Transmembrane helix</keyword>
<feature type="transmembrane region" description="Helical" evidence="11">
    <location>
        <begin position="162"/>
        <end position="183"/>
    </location>
</feature>
<keyword evidence="14" id="KW-1185">Reference proteome</keyword>
<keyword evidence="4" id="KW-0677">Repeat</keyword>
<evidence type="ECO:0000256" key="9">
    <source>
        <dbReference type="ARBA" id="ARBA00023180"/>
    </source>
</evidence>
<dbReference type="KEGG" id="ovi:T265_10898"/>
<evidence type="ECO:0000256" key="1">
    <source>
        <dbReference type="ARBA" id="ARBA00004141"/>
    </source>
</evidence>
<dbReference type="GO" id="GO:1902495">
    <property type="term" value="C:transmembrane transporter complex"/>
    <property type="evidence" value="ECO:0007669"/>
    <property type="project" value="TreeGrafter"/>
</dbReference>
<evidence type="ECO:0000256" key="11">
    <source>
        <dbReference type="SAM" id="Phobius"/>
    </source>
</evidence>
<keyword evidence="8 11" id="KW-0472">Membrane</keyword>
<feature type="domain" description="Ion transport" evidence="12">
    <location>
        <begin position="158"/>
        <end position="332"/>
    </location>
</feature>
<dbReference type="EMBL" id="KL597041">
    <property type="protein sequence ID" value="KER20575.1"/>
    <property type="molecule type" value="Genomic_DNA"/>
</dbReference>
<proteinExistence type="predicted"/>
<comment type="subcellular location">
    <subcellularLocation>
        <location evidence="1">Membrane</location>
        <topology evidence="1">Multi-pass membrane protein</topology>
    </subcellularLocation>
</comment>
<organism evidence="13 14">
    <name type="scientific">Opisthorchis viverrini</name>
    <name type="common">Southeast Asian liver fluke</name>
    <dbReference type="NCBI Taxonomy" id="6198"/>
    <lineage>
        <taxon>Eukaryota</taxon>
        <taxon>Metazoa</taxon>
        <taxon>Spiralia</taxon>
        <taxon>Lophotrochozoa</taxon>
        <taxon>Platyhelminthes</taxon>
        <taxon>Trematoda</taxon>
        <taxon>Digenea</taxon>
        <taxon>Opisthorchiida</taxon>
        <taxon>Opisthorchiata</taxon>
        <taxon>Opisthorchiidae</taxon>
        <taxon>Opisthorchis</taxon>
    </lineage>
</organism>
<protein>
    <recommendedName>
        <fullName evidence="12">Ion transport domain-containing protein</fullName>
    </recommendedName>
</protein>
<evidence type="ECO:0000256" key="10">
    <source>
        <dbReference type="ARBA" id="ARBA00023303"/>
    </source>
</evidence>
<evidence type="ECO:0000256" key="4">
    <source>
        <dbReference type="ARBA" id="ARBA00022737"/>
    </source>
</evidence>
<evidence type="ECO:0000313" key="14">
    <source>
        <dbReference type="Proteomes" id="UP000054324"/>
    </source>
</evidence>
<evidence type="ECO:0000256" key="3">
    <source>
        <dbReference type="ARBA" id="ARBA00022692"/>
    </source>
</evidence>
<keyword evidence="10" id="KW-0407">Ion channel</keyword>
<dbReference type="GO" id="GO:0005216">
    <property type="term" value="F:monoatomic ion channel activity"/>
    <property type="evidence" value="ECO:0007669"/>
    <property type="project" value="InterPro"/>
</dbReference>
<feature type="transmembrane region" description="Helical" evidence="11">
    <location>
        <begin position="293"/>
        <end position="323"/>
    </location>
</feature>
<gene>
    <name evidence="13" type="ORF">T265_10898</name>
</gene>
<dbReference type="RefSeq" id="XP_009175673.1">
    <property type="nucleotide sequence ID" value="XM_009177409.1"/>
</dbReference>
<reference evidence="13 14" key="1">
    <citation type="submission" date="2013-11" db="EMBL/GenBank/DDBJ databases">
        <title>Opisthorchis viverrini - life in the bile duct.</title>
        <authorList>
            <person name="Young N.D."/>
            <person name="Nagarajan N."/>
            <person name="Lin S.J."/>
            <person name="Korhonen P.K."/>
            <person name="Jex A.R."/>
            <person name="Hall R.S."/>
            <person name="Safavi-Hemami H."/>
            <person name="Kaewkong W."/>
            <person name="Bertrand D."/>
            <person name="Gao S."/>
            <person name="Seet Q."/>
            <person name="Wongkham S."/>
            <person name="Teh B.T."/>
            <person name="Wongkham C."/>
            <person name="Intapan P.M."/>
            <person name="Maleewong W."/>
            <person name="Yang X."/>
            <person name="Hu M."/>
            <person name="Wang Z."/>
            <person name="Hofmann A."/>
            <person name="Sternberg P.W."/>
            <person name="Tan P."/>
            <person name="Wang J."/>
            <person name="Gasser R.B."/>
        </authorList>
    </citation>
    <scope>NUCLEOTIDE SEQUENCE [LARGE SCALE GENOMIC DNA]</scope>
</reference>
<dbReference type="PANTHER" id="PTHR47143">
    <property type="entry name" value="TRANSIENT RECEPTOR POTENTIAL CATION CHANNEL PROTEIN PAINLESS"/>
    <property type="match status" value="1"/>
</dbReference>
<name>A0A074ZBH7_OPIVI</name>
<dbReference type="Pfam" id="PF00520">
    <property type="entry name" value="Ion_trans"/>
    <property type="match status" value="1"/>
</dbReference>